<accession>A0AAN7CRS4</accession>
<name>A0AAN7CRS4_9PEZI</name>
<dbReference type="SUPFAM" id="SSF48403">
    <property type="entry name" value="Ankyrin repeat"/>
    <property type="match status" value="1"/>
</dbReference>
<evidence type="ECO:0000256" key="4">
    <source>
        <dbReference type="SAM" id="MobiDB-lite"/>
    </source>
</evidence>
<evidence type="ECO:0000256" key="1">
    <source>
        <dbReference type="ARBA" id="ARBA00022737"/>
    </source>
</evidence>
<dbReference type="InterPro" id="IPR057517">
    <property type="entry name" value="SsdA-like_C"/>
</dbReference>
<proteinExistence type="predicted"/>
<evidence type="ECO:0000313" key="6">
    <source>
        <dbReference type="EMBL" id="KAK4246831.1"/>
    </source>
</evidence>
<feature type="domain" description="Single-strand DNA deaminase toxin A-like C-terminal" evidence="5">
    <location>
        <begin position="307"/>
        <end position="373"/>
    </location>
</feature>
<keyword evidence="2 3" id="KW-0040">ANK repeat</keyword>
<reference evidence="6" key="1">
    <citation type="journal article" date="2023" name="Mol. Phylogenet. Evol.">
        <title>Genome-scale phylogeny and comparative genomics of the fungal order Sordariales.</title>
        <authorList>
            <person name="Hensen N."/>
            <person name="Bonometti L."/>
            <person name="Westerberg I."/>
            <person name="Brannstrom I.O."/>
            <person name="Guillou S."/>
            <person name="Cros-Aarteil S."/>
            <person name="Calhoun S."/>
            <person name="Haridas S."/>
            <person name="Kuo A."/>
            <person name="Mondo S."/>
            <person name="Pangilinan J."/>
            <person name="Riley R."/>
            <person name="LaButti K."/>
            <person name="Andreopoulos B."/>
            <person name="Lipzen A."/>
            <person name="Chen C."/>
            <person name="Yan M."/>
            <person name="Daum C."/>
            <person name="Ng V."/>
            <person name="Clum A."/>
            <person name="Steindorff A."/>
            <person name="Ohm R.A."/>
            <person name="Martin F."/>
            <person name="Silar P."/>
            <person name="Natvig D.O."/>
            <person name="Lalanne C."/>
            <person name="Gautier V."/>
            <person name="Ament-Velasquez S.L."/>
            <person name="Kruys A."/>
            <person name="Hutchinson M.I."/>
            <person name="Powell A.J."/>
            <person name="Barry K."/>
            <person name="Miller A.N."/>
            <person name="Grigoriev I.V."/>
            <person name="Debuchy R."/>
            <person name="Gladieux P."/>
            <person name="Hiltunen Thoren M."/>
            <person name="Johannesson H."/>
        </authorList>
    </citation>
    <scope>NUCLEOTIDE SEQUENCE</scope>
    <source>
        <strain evidence="6">CBS 359.72</strain>
    </source>
</reference>
<keyword evidence="7" id="KW-1185">Reference proteome</keyword>
<reference evidence="6" key="2">
    <citation type="submission" date="2023-05" db="EMBL/GenBank/DDBJ databases">
        <authorList>
            <consortium name="Lawrence Berkeley National Laboratory"/>
            <person name="Steindorff A."/>
            <person name="Hensen N."/>
            <person name="Bonometti L."/>
            <person name="Westerberg I."/>
            <person name="Brannstrom I.O."/>
            <person name="Guillou S."/>
            <person name="Cros-Aarteil S."/>
            <person name="Calhoun S."/>
            <person name="Haridas S."/>
            <person name="Kuo A."/>
            <person name="Mondo S."/>
            <person name="Pangilinan J."/>
            <person name="Riley R."/>
            <person name="Labutti K."/>
            <person name="Andreopoulos B."/>
            <person name="Lipzen A."/>
            <person name="Chen C."/>
            <person name="Yanf M."/>
            <person name="Daum C."/>
            <person name="Ng V."/>
            <person name="Clum A."/>
            <person name="Ohm R."/>
            <person name="Martin F."/>
            <person name="Silar P."/>
            <person name="Natvig D."/>
            <person name="Lalanne C."/>
            <person name="Gautier V."/>
            <person name="Ament-Velasquez S.L."/>
            <person name="Kruys A."/>
            <person name="Hutchinson M.I."/>
            <person name="Powell A.J."/>
            <person name="Barry K."/>
            <person name="Miller A.N."/>
            <person name="Grigoriev I.V."/>
            <person name="Debuchy R."/>
            <person name="Gladieux P."/>
            <person name="Thoren M.H."/>
            <person name="Johannesson H."/>
        </authorList>
    </citation>
    <scope>NUCLEOTIDE SEQUENCE</scope>
    <source>
        <strain evidence="6">CBS 359.72</strain>
    </source>
</reference>
<organism evidence="6 7">
    <name type="scientific">Corynascus novoguineensis</name>
    <dbReference type="NCBI Taxonomy" id="1126955"/>
    <lineage>
        <taxon>Eukaryota</taxon>
        <taxon>Fungi</taxon>
        <taxon>Dikarya</taxon>
        <taxon>Ascomycota</taxon>
        <taxon>Pezizomycotina</taxon>
        <taxon>Sordariomycetes</taxon>
        <taxon>Sordariomycetidae</taxon>
        <taxon>Sordariales</taxon>
        <taxon>Chaetomiaceae</taxon>
        <taxon>Corynascus</taxon>
    </lineage>
</organism>
<protein>
    <recommendedName>
        <fullName evidence="5">Single-strand DNA deaminase toxin A-like C-terminal domain-containing protein</fullName>
    </recommendedName>
</protein>
<dbReference type="SMART" id="SM00248">
    <property type="entry name" value="ANK"/>
    <property type="match status" value="2"/>
</dbReference>
<evidence type="ECO:0000259" key="5">
    <source>
        <dbReference type="Pfam" id="PF24120"/>
    </source>
</evidence>
<gene>
    <name evidence="6" type="ORF">C7999DRAFT_41811</name>
</gene>
<dbReference type="Gene3D" id="1.25.40.20">
    <property type="entry name" value="Ankyrin repeat-containing domain"/>
    <property type="match status" value="1"/>
</dbReference>
<comment type="caution">
    <text evidence="6">The sequence shown here is derived from an EMBL/GenBank/DDBJ whole genome shotgun (WGS) entry which is preliminary data.</text>
</comment>
<feature type="repeat" description="ANK" evidence="3">
    <location>
        <begin position="168"/>
        <end position="200"/>
    </location>
</feature>
<feature type="repeat" description="ANK" evidence="3">
    <location>
        <begin position="135"/>
        <end position="167"/>
    </location>
</feature>
<sequence length="446" mass="50256">MKSPAEGSRTHGDDTPTIHLHDPRVDGLSFEISCIEGRDRYCTVGLDIPQPCREGKGKQVESEEEREIRWGIEMLSLRDGDYTVRLFSGHPREPISQASKLIVSAATCGNVKELESLLSDSPDPQSLLKARFDGDGVPLLSLAVCNGHSEAVTYLINKGVDVNAADFKGRTALMEAALWSHPLIVDKLLIAGANRNMRDSSGMLAADFAEESEANDEERNRRHLKYSENPFFAKRNRKIIRGLLGHTFVRTKGKWLELKELDDAFFYKSPQARTISFVTPSTGLPIRYMSKTAAFLDRGSPFPVVSAVSGYLGPDNQEFLTATESFERLNPGHWMPETVRLAQAFGFDFARHDHDQPGIPGSYYACHAESMLMCFFVMRNYIFRDYKSGETVNDDFLQLFMLQPRNQRARIIVSHEPCLSCVKLKDCIRAKLDIEFELKVVRVRDP</sequence>
<evidence type="ECO:0000256" key="2">
    <source>
        <dbReference type="ARBA" id="ARBA00023043"/>
    </source>
</evidence>
<dbReference type="InterPro" id="IPR002110">
    <property type="entry name" value="Ankyrin_rpt"/>
</dbReference>
<dbReference type="Pfam" id="PF24120">
    <property type="entry name" value="SsdA_C"/>
    <property type="match status" value="1"/>
</dbReference>
<dbReference type="EMBL" id="MU857666">
    <property type="protein sequence ID" value="KAK4246831.1"/>
    <property type="molecule type" value="Genomic_DNA"/>
</dbReference>
<dbReference type="PANTHER" id="PTHR24171">
    <property type="entry name" value="ANKYRIN REPEAT DOMAIN-CONTAINING PROTEIN 39-RELATED"/>
    <property type="match status" value="1"/>
</dbReference>
<dbReference type="InterPro" id="IPR036770">
    <property type="entry name" value="Ankyrin_rpt-contain_sf"/>
</dbReference>
<evidence type="ECO:0000313" key="7">
    <source>
        <dbReference type="Proteomes" id="UP001303647"/>
    </source>
</evidence>
<feature type="region of interest" description="Disordered" evidence="4">
    <location>
        <begin position="1"/>
        <end position="20"/>
    </location>
</feature>
<dbReference type="Proteomes" id="UP001303647">
    <property type="component" value="Unassembled WGS sequence"/>
</dbReference>
<evidence type="ECO:0000256" key="3">
    <source>
        <dbReference type="PROSITE-ProRule" id="PRU00023"/>
    </source>
</evidence>
<feature type="compositionally biased region" description="Basic and acidic residues" evidence="4">
    <location>
        <begin position="8"/>
        <end position="20"/>
    </location>
</feature>
<dbReference type="PROSITE" id="PS50297">
    <property type="entry name" value="ANK_REP_REGION"/>
    <property type="match status" value="2"/>
</dbReference>
<keyword evidence="1" id="KW-0677">Repeat</keyword>
<dbReference type="PROSITE" id="PS50088">
    <property type="entry name" value="ANK_REPEAT"/>
    <property type="match status" value="2"/>
</dbReference>
<dbReference type="Pfam" id="PF12796">
    <property type="entry name" value="Ank_2"/>
    <property type="match status" value="1"/>
</dbReference>
<dbReference type="AlphaFoldDB" id="A0AAN7CRS4"/>